<evidence type="ECO:0000256" key="1">
    <source>
        <dbReference type="ARBA" id="ARBA00022764"/>
    </source>
</evidence>
<accession>A0A512BZE0</accession>
<feature type="signal peptide" evidence="2">
    <location>
        <begin position="1"/>
        <end position="27"/>
    </location>
</feature>
<dbReference type="InterPro" id="IPR006059">
    <property type="entry name" value="SBP"/>
</dbReference>
<dbReference type="PANTHER" id="PTHR42779">
    <property type="entry name" value="PROTEIN YNJB"/>
    <property type="match status" value="1"/>
</dbReference>
<dbReference type="RefSeq" id="WP_147022307.1">
    <property type="nucleotide sequence ID" value="NZ_BJYU01000100.1"/>
</dbReference>
<dbReference type="Proteomes" id="UP000321085">
    <property type="component" value="Unassembled WGS sequence"/>
</dbReference>
<evidence type="ECO:0000313" key="4">
    <source>
        <dbReference type="Proteomes" id="UP000321085"/>
    </source>
</evidence>
<organism evidence="3 4">
    <name type="scientific">Microvirga aerophila</name>
    <dbReference type="NCBI Taxonomy" id="670291"/>
    <lineage>
        <taxon>Bacteria</taxon>
        <taxon>Pseudomonadati</taxon>
        <taxon>Pseudomonadota</taxon>
        <taxon>Alphaproteobacteria</taxon>
        <taxon>Hyphomicrobiales</taxon>
        <taxon>Methylobacteriaceae</taxon>
        <taxon>Microvirga</taxon>
    </lineage>
</organism>
<dbReference type="SUPFAM" id="SSF53850">
    <property type="entry name" value="Periplasmic binding protein-like II"/>
    <property type="match status" value="1"/>
</dbReference>
<comment type="caution">
    <text evidence="3">The sequence shown here is derived from an EMBL/GenBank/DDBJ whole genome shotgun (WGS) entry which is preliminary data.</text>
</comment>
<proteinExistence type="predicted"/>
<dbReference type="Gene3D" id="3.40.190.10">
    <property type="entry name" value="Periplasmic binding protein-like II"/>
    <property type="match status" value="2"/>
</dbReference>
<dbReference type="Pfam" id="PF13416">
    <property type="entry name" value="SBP_bac_8"/>
    <property type="match status" value="1"/>
</dbReference>
<evidence type="ECO:0000256" key="2">
    <source>
        <dbReference type="SAM" id="SignalP"/>
    </source>
</evidence>
<evidence type="ECO:0000313" key="3">
    <source>
        <dbReference type="EMBL" id="GEO17325.1"/>
    </source>
</evidence>
<keyword evidence="4" id="KW-1185">Reference proteome</keyword>
<keyword evidence="1" id="KW-0574">Periplasm</keyword>
<dbReference type="AlphaFoldDB" id="A0A512BZE0"/>
<dbReference type="PANTHER" id="PTHR42779:SF1">
    <property type="entry name" value="PROTEIN YNJB"/>
    <property type="match status" value="1"/>
</dbReference>
<name>A0A512BZE0_9HYPH</name>
<reference evidence="3 4" key="1">
    <citation type="submission" date="2019-07" db="EMBL/GenBank/DDBJ databases">
        <title>Whole genome shotgun sequence of Microvirga aerophila NBRC 106136.</title>
        <authorList>
            <person name="Hosoyama A."/>
            <person name="Uohara A."/>
            <person name="Ohji S."/>
            <person name="Ichikawa N."/>
        </authorList>
    </citation>
    <scope>NUCLEOTIDE SEQUENCE [LARGE SCALE GENOMIC DNA]</scope>
    <source>
        <strain evidence="3 4">NBRC 106136</strain>
    </source>
</reference>
<feature type="chain" id="PRO_5021806662" evidence="2">
    <location>
        <begin position="28"/>
        <end position="396"/>
    </location>
</feature>
<keyword evidence="2" id="KW-0732">Signal</keyword>
<protein>
    <submittedName>
        <fullName evidence="3">ABC transporter substrate-binding protein</fullName>
    </submittedName>
</protein>
<gene>
    <name evidence="3" type="ORF">MAE02_50210</name>
</gene>
<sequence length="396" mass="43837">MRQLLTSLCGGIASVAAAAIFATGSFAQTPAAKPKEPLTISVIDVAGDLQISQPAIEKFRKDHPDLVSRFVFTKATAPELAGKLKAQQDAGRVDIDFVLTGNDALAGGMEQGVWLEILPKYQDRFPDLSKLYLPGAYAMQKMGRGQAFVIDWYPSGPLLEYAPERVKDLPDTAEGLLAWCKKHPNRFMYARPSNSGPGRTFVMGLPYLLGDKDPMDPINGWDKTWSYLKELDSCIEYYPGGTTATMKELGEGSRDMIATTTGWDINPRYLGIVPEEFKIATLKGFHWVGDANYMAIPKGVPEEKVNVLLQLIAHLLKPEQQAFMYDHGYMYPGPAIHNVPLEMAPKESQDTIKKFGRPEYADLIANNPIEPPLDAKPLVAMFNKWDREIGGSKARQ</sequence>
<dbReference type="EMBL" id="BJYU01000100">
    <property type="protein sequence ID" value="GEO17325.1"/>
    <property type="molecule type" value="Genomic_DNA"/>
</dbReference>